<evidence type="ECO:0000313" key="4">
    <source>
        <dbReference type="Proteomes" id="UP001597508"/>
    </source>
</evidence>
<keyword evidence="3" id="KW-0378">Hydrolase</keyword>
<feature type="transmembrane region" description="Helical" evidence="1">
    <location>
        <begin position="130"/>
        <end position="151"/>
    </location>
</feature>
<proteinExistence type="predicted"/>
<feature type="transmembrane region" description="Helical" evidence="1">
    <location>
        <begin position="26"/>
        <end position="43"/>
    </location>
</feature>
<dbReference type="Gene3D" id="1.20.120.1220">
    <property type="match status" value="1"/>
</dbReference>
<organism evidence="3 4">
    <name type="scientific">Pseudotenacibaculum haliotis</name>
    <dbReference type="NCBI Taxonomy" id="1862138"/>
    <lineage>
        <taxon>Bacteria</taxon>
        <taxon>Pseudomonadati</taxon>
        <taxon>Bacteroidota</taxon>
        <taxon>Flavobacteriia</taxon>
        <taxon>Flavobacteriales</taxon>
        <taxon>Flavobacteriaceae</taxon>
        <taxon>Pseudotenacibaculum</taxon>
    </lineage>
</organism>
<dbReference type="EC" id="3.4.23.43" evidence="3"/>
<dbReference type="InterPro" id="IPR000045">
    <property type="entry name" value="Prepilin_IV_endopep_pep"/>
</dbReference>
<sequence>MILAANIVMMGSLFWIFYEDLKERKVTIALLILLFVVGGFLNIKQQVWEVFLISSILNLAVVFSIILILFLYTKLKLKQSLPEAFGLGDVLFFAFMAISFPTTTFLVLFSCSLIFSFIISISFQKQLKKFVPLAGLQALFLGLILGANQLFGLMNLYAF</sequence>
<feature type="domain" description="Prepilin type IV endopeptidase peptidase" evidence="2">
    <location>
        <begin position="7"/>
        <end position="119"/>
    </location>
</feature>
<dbReference type="GO" id="GO:0004190">
    <property type="term" value="F:aspartic-type endopeptidase activity"/>
    <property type="evidence" value="ECO:0007669"/>
    <property type="project" value="UniProtKB-EC"/>
</dbReference>
<gene>
    <name evidence="3" type="ORF">ACFSRZ_14545</name>
</gene>
<feature type="transmembrane region" description="Helical" evidence="1">
    <location>
        <begin position="50"/>
        <end position="72"/>
    </location>
</feature>
<evidence type="ECO:0000259" key="2">
    <source>
        <dbReference type="Pfam" id="PF01478"/>
    </source>
</evidence>
<keyword evidence="4" id="KW-1185">Reference proteome</keyword>
<reference evidence="4" key="1">
    <citation type="journal article" date="2019" name="Int. J. Syst. Evol. Microbiol.">
        <title>The Global Catalogue of Microorganisms (GCM) 10K type strain sequencing project: providing services to taxonomists for standard genome sequencing and annotation.</title>
        <authorList>
            <consortium name="The Broad Institute Genomics Platform"/>
            <consortium name="The Broad Institute Genome Sequencing Center for Infectious Disease"/>
            <person name="Wu L."/>
            <person name="Ma J."/>
        </authorList>
    </citation>
    <scope>NUCLEOTIDE SEQUENCE [LARGE SCALE GENOMIC DNA]</scope>
    <source>
        <strain evidence="4">KCTC 52127</strain>
    </source>
</reference>
<dbReference type="Proteomes" id="UP001597508">
    <property type="component" value="Unassembled WGS sequence"/>
</dbReference>
<keyword evidence="1" id="KW-0812">Transmembrane</keyword>
<keyword evidence="1" id="KW-1133">Transmembrane helix</keyword>
<evidence type="ECO:0000313" key="3">
    <source>
        <dbReference type="EMBL" id="MFD2568593.1"/>
    </source>
</evidence>
<dbReference type="RefSeq" id="WP_379667302.1">
    <property type="nucleotide sequence ID" value="NZ_JBHULH010000012.1"/>
</dbReference>
<protein>
    <submittedName>
        <fullName evidence="3">Prepilin peptidase</fullName>
        <ecNumber evidence="3">3.4.23.43</ecNumber>
    </submittedName>
</protein>
<accession>A0ABW5LUV3</accession>
<dbReference type="EMBL" id="JBHULH010000012">
    <property type="protein sequence ID" value="MFD2568593.1"/>
    <property type="molecule type" value="Genomic_DNA"/>
</dbReference>
<comment type="caution">
    <text evidence="3">The sequence shown here is derived from an EMBL/GenBank/DDBJ whole genome shotgun (WGS) entry which is preliminary data.</text>
</comment>
<keyword evidence="1" id="KW-0472">Membrane</keyword>
<feature type="transmembrane region" description="Helical" evidence="1">
    <location>
        <begin position="92"/>
        <end position="118"/>
    </location>
</feature>
<dbReference type="Pfam" id="PF01478">
    <property type="entry name" value="Peptidase_A24"/>
    <property type="match status" value="1"/>
</dbReference>
<evidence type="ECO:0000256" key="1">
    <source>
        <dbReference type="SAM" id="Phobius"/>
    </source>
</evidence>
<name>A0ABW5LUV3_9FLAO</name>